<comment type="caution">
    <text evidence="1">The sequence shown here is derived from an EMBL/GenBank/DDBJ whole genome shotgun (WGS) entry which is preliminary data.</text>
</comment>
<accession>A0A316D6U3</accession>
<proteinExistence type="predicted"/>
<dbReference type="RefSeq" id="WP_109690659.1">
    <property type="nucleotide sequence ID" value="NZ_QGGL01000017.1"/>
</dbReference>
<dbReference type="EMBL" id="QGGL01000017">
    <property type="protein sequence ID" value="PWK07498.1"/>
    <property type="molecule type" value="Genomic_DNA"/>
</dbReference>
<name>A0A316D6U3_9BACL</name>
<organism evidence="1 2">
    <name type="scientific">Tumebacillus permanentifrigoris</name>
    <dbReference type="NCBI Taxonomy" id="378543"/>
    <lineage>
        <taxon>Bacteria</taxon>
        <taxon>Bacillati</taxon>
        <taxon>Bacillota</taxon>
        <taxon>Bacilli</taxon>
        <taxon>Bacillales</taxon>
        <taxon>Alicyclobacillaceae</taxon>
        <taxon>Tumebacillus</taxon>
    </lineage>
</organism>
<evidence type="ECO:0000313" key="1">
    <source>
        <dbReference type="EMBL" id="PWK07498.1"/>
    </source>
</evidence>
<protein>
    <submittedName>
        <fullName evidence="1">Uncharacterized protein</fullName>
    </submittedName>
</protein>
<dbReference type="AlphaFoldDB" id="A0A316D6U3"/>
<dbReference type="Proteomes" id="UP000245634">
    <property type="component" value="Unassembled WGS sequence"/>
</dbReference>
<sequence>MSSTNAASLEDIQMGPCIVRIDPDLPTELVINLTDDDIKFNCKEETIDVTVSQYGKTVVAKVSNGIVATIEASIASSKIVILDMAYSSTETVTDTTDPTKKALLLKSKVGKNLFKRARPVRIEPLGGTEEDWVTFPKAIIEADIKRAYQVGKIHATPLMITAIPDILNDDTTVIFGDGTIV</sequence>
<reference evidence="1 2" key="1">
    <citation type="submission" date="2018-05" db="EMBL/GenBank/DDBJ databases">
        <title>Genomic Encyclopedia of Type Strains, Phase IV (KMG-IV): sequencing the most valuable type-strain genomes for metagenomic binning, comparative biology and taxonomic classification.</title>
        <authorList>
            <person name="Goeker M."/>
        </authorList>
    </citation>
    <scope>NUCLEOTIDE SEQUENCE [LARGE SCALE GENOMIC DNA]</scope>
    <source>
        <strain evidence="1 2">DSM 18773</strain>
    </source>
</reference>
<keyword evidence="2" id="KW-1185">Reference proteome</keyword>
<evidence type="ECO:0000313" key="2">
    <source>
        <dbReference type="Proteomes" id="UP000245634"/>
    </source>
</evidence>
<gene>
    <name evidence="1" type="ORF">C7459_11797</name>
</gene>